<dbReference type="GO" id="GO:0006284">
    <property type="term" value="P:base-excision repair"/>
    <property type="evidence" value="ECO:0007669"/>
    <property type="project" value="InterPro"/>
</dbReference>
<keyword evidence="8" id="KW-0479">Metal-binding</keyword>
<dbReference type="InterPro" id="IPR023170">
    <property type="entry name" value="HhH_base_excis_C"/>
</dbReference>
<reference evidence="16 17" key="1">
    <citation type="submission" date="2016-02" db="EMBL/GenBank/DDBJ databases">
        <authorList>
            <person name="Wen L."/>
            <person name="He K."/>
            <person name="Yang H."/>
        </authorList>
    </citation>
    <scope>NUCLEOTIDE SEQUENCE [LARGE SCALE GENOMIC DNA]</scope>
    <source>
        <strain evidence="16 17">CV41</strain>
    </source>
</reference>
<protein>
    <recommendedName>
        <fullName evidence="6">Adenine DNA glycosylase</fullName>
        <ecNumber evidence="5">3.2.2.31</ecNumber>
    </recommendedName>
</protein>
<dbReference type="GO" id="GO:0000701">
    <property type="term" value="F:purine-specific mismatch base pair DNA N-glycosylase activity"/>
    <property type="evidence" value="ECO:0007669"/>
    <property type="project" value="UniProtKB-EC"/>
</dbReference>
<dbReference type="EMBL" id="LSZP01000047">
    <property type="protein sequence ID" value="KXU34927.1"/>
    <property type="molecule type" value="Genomic_DNA"/>
</dbReference>
<keyword evidence="17" id="KW-1185">Reference proteome</keyword>
<keyword evidence="12" id="KW-0411">Iron-sulfur</keyword>
<dbReference type="GO" id="GO:0032357">
    <property type="term" value="F:oxidized purine DNA binding"/>
    <property type="evidence" value="ECO:0007669"/>
    <property type="project" value="TreeGrafter"/>
</dbReference>
<dbReference type="GO" id="GO:0051539">
    <property type="term" value="F:4 iron, 4 sulfur cluster binding"/>
    <property type="evidence" value="ECO:0007669"/>
    <property type="project" value="UniProtKB-KW"/>
</dbReference>
<dbReference type="Pfam" id="PF00730">
    <property type="entry name" value="HhH-GPD"/>
    <property type="match status" value="1"/>
</dbReference>
<dbReference type="InterPro" id="IPR004035">
    <property type="entry name" value="Endouclease-III_FeS-bd_BS"/>
</dbReference>
<dbReference type="PANTHER" id="PTHR42944">
    <property type="entry name" value="ADENINE DNA GLYCOSYLASE"/>
    <property type="match status" value="1"/>
</dbReference>
<evidence type="ECO:0000256" key="12">
    <source>
        <dbReference type="ARBA" id="ARBA00023014"/>
    </source>
</evidence>
<dbReference type="SUPFAM" id="SSF55811">
    <property type="entry name" value="Nudix"/>
    <property type="match status" value="1"/>
</dbReference>
<evidence type="ECO:0000313" key="17">
    <source>
        <dbReference type="Proteomes" id="UP000071392"/>
    </source>
</evidence>
<evidence type="ECO:0000313" key="16">
    <source>
        <dbReference type="EMBL" id="KXU34927.1"/>
    </source>
</evidence>
<comment type="caution">
    <text evidence="16">The sequence shown here is derived from an EMBL/GenBank/DDBJ whole genome shotgun (WGS) entry which is preliminary data.</text>
</comment>
<name>A0A139SKB4_9BACT</name>
<dbReference type="InterPro" id="IPR015797">
    <property type="entry name" value="NUDIX_hydrolase-like_dom_sf"/>
</dbReference>
<organism evidence="16 17">
    <name type="scientific">Cephaloticoccus capnophilus</name>
    <dbReference type="NCBI Taxonomy" id="1548208"/>
    <lineage>
        <taxon>Bacteria</taxon>
        <taxon>Pseudomonadati</taxon>
        <taxon>Verrucomicrobiota</taxon>
        <taxon>Opitutia</taxon>
        <taxon>Opitutales</taxon>
        <taxon>Opitutaceae</taxon>
        <taxon>Cephaloticoccus</taxon>
    </lineage>
</organism>
<evidence type="ECO:0000256" key="13">
    <source>
        <dbReference type="ARBA" id="ARBA00023204"/>
    </source>
</evidence>
<evidence type="ECO:0000256" key="9">
    <source>
        <dbReference type="ARBA" id="ARBA00022763"/>
    </source>
</evidence>
<dbReference type="AlphaFoldDB" id="A0A139SKB4"/>
<evidence type="ECO:0000256" key="6">
    <source>
        <dbReference type="ARBA" id="ARBA00022023"/>
    </source>
</evidence>
<dbReference type="PANTHER" id="PTHR42944:SF1">
    <property type="entry name" value="ADENINE DNA GLYCOSYLASE"/>
    <property type="match status" value="1"/>
</dbReference>
<dbReference type="InterPro" id="IPR011257">
    <property type="entry name" value="DNA_glycosylase"/>
</dbReference>
<evidence type="ECO:0000256" key="2">
    <source>
        <dbReference type="ARBA" id="ARBA00001966"/>
    </source>
</evidence>
<evidence type="ECO:0000256" key="11">
    <source>
        <dbReference type="ARBA" id="ARBA00023004"/>
    </source>
</evidence>
<evidence type="ECO:0000256" key="7">
    <source>
        <dbReference type="ARBA" id="ARBA00022485"/>
    </source>
</evidence>
<keyword evidence="7" id="KW-0004">4Fe-4S</keyword>
<evidence type="ECO:0000256" key="3">
    <source>
        <dbReference type="ARBA" id="ARBA00002933"/>
    </source>
</evidence>
<keyword evidence="13" id="KW-0234">DNA repair</keyword>
<keyword evidence="10" id="KW-0378">Hydrolase</keyword>
<dbReference type="GO" id="GO:0035485">
    <property type="term" value="F:adenine/guanine mispair binding"/>
    <property type="evidence" value="ECO:0007669"/>
    <property type="project" value="TreeGrafter"/>
</dbReference>
<evidence type="ECO:0000256" key="14">
    <source>
        <dbReference type="ARBA" id="ARBA00023295"/>
    </source>
</evidence>
<dbReference type="InterPro" id="IPR044298">
    <property type="entry name" value="MIG/MutY"/>
</dbReference>
<dbReference type="Gene3D" id="1.10.340.30">
    <property type="entry name" value="Hypothetical protein, domain 2"/>
    <property type="match status" value="1"/>
</dbReference>
<feature type="domain" description="HhH-GPD" evidence="15">
    <location>
        <begin position="51"/>
        <end position="225"/>
    </location>
</feature>
<proteinExistence type="inferred from homology"/>
<dbReference type="GO" id="GO:0046872">
    <property type="term" value="F:metal ion binding"/>
    <property type="evidence" value="ECO:0007669"/>
    <property type="project" value="UniProtKB-KW"/>
</dbReference>
<dbReference type="OrthoDB" id="9802365at2"/>
<evidence type="ECO:0000256" key="5">
    <source>
        <dbReference type="ARBA" id="ARBA00012045"/>
    </source>
</evidence>
<dbReference type="PROSITE" id="PS00764">
    <property type="entry name" value="ENDONUCLEASE_III_1"/>
    <property type="match status" value="1"/>
</dbReference>
<evidence type="ECO:0000256" key="10">
    <source>
        <dbReference type="ARBA" id="ARBA00022801"/>
    </source>
</evidence>
<comment type="catalytic activity">
    <reaction evidence="1">
        <text>Hydrolyzes free adenine bases from 7,8-dihydro-8-oxoguanine:adenine mismatched double-stranded DNA, leaving an apurinic site.</text>
        <dbReference type="EC" id="3.2.2.31"/>
    </reaction>
</comment>
<evidence type="ECO:0000256" key="1">
    <source>
        <dbReference type="ARBA" id="ARBA00000843"/>
    </source>
</evidence>
<dbReference type="InterPro" id="IPR000445">
    <property type="entry name" value="HhH_motif"/>
</dbReference>
<evidence type="ECO:0000256" key="8">
    <source>
        <dbReference type="ARBA" id="ARBA00022723"/>
    </source>
</evidence>
<dbReference type="InterPro" id="IPR003265">
    <property type="entry name" value="HhH-GPD_domain"/>
</dbReference>
<gene>
    <name evidence="16" type="ORF">AXK12_06420</name>
</gene>
<dbReference type="Gene3D" id="1.10.1670.10">
    <property type="entry name" value="Helix-hairpin-Helix base-excision DNA repair enzymes (C-terminal)"/>
    <property type="match status" value="1"/>
</dbReference>
<dbReference type="STRING" id="1548208.AXK12_06420"/>
<keyword evidence="11" id="KW-0408">Iron</keyword>
<sequence length="369" mass="40903">MNNASPDNQAALTNRSDAFRSGLLAWYRRHARALPWRSAPTLYKTVVSEFMLQQTQVKTVLPYFARWLEALPDFAALARAPEAQVLKLWEGLGYYTRARNLHKLARVLVEMGIENDGNSTVPNAAAAATRWPIKKSAAPQTREDWLRLPGIGPYTAAAITSISFGARAAVVDGNVVRILARLTADATPYRDSSSAAKAYTPLADALLNPAHPGDHNQAMMELGATLCLRRKPLCLTCPVRSLCACVRLGHDAEDFPKLAPKLMEKLTLRRTWCIKNGQLLLHRSTAKSRRLANLYELPELPPDSPALVGPPLLTKKRSITRYQITEHIYAADAPHGPLPEDHEWLPLAELDKVTLSGPHRRWVGELLAK</sequence>
<dbReference type="GO" id="GO:0006298">
    <property type="term" value="P:mismatch repair"/>
    <property type="evidence" value="ECO:0007669"/>
    <property type="project" value="TreeGrafter"/>
</dbReference>
<comment type="cofactor">
    <cofactor evidence="2">
        <name>[4Fe-4S] cluster</name>
        <dbReference type="ChEBI" id="CHEBI:49883"/>
    </cofactor>
</comment>
<dbReference type="Proteomes" id="UP000071392">
    <property type="component" value="Unassembled WGS sequence"/>
</dbReference>
<dbReference type="SUPFAM" id="SSF48150">
    <property type="entry name" value="DNA-glycosylase"/>
    <property type="match status" value="1"/>
</dbReference>
<accession>A0A139SKB4</accession>
<dbReference type="EC" id="3.2.2.31" evidence="5"/>
<dbReference type="GO" id="GO:0034039">
    <property type="term" value="F:8-oxo-7,8-dihydroguanine DNA N-glycosylase activity"/>
    <property type="evidence" value="ECO:0007669"/>
    <property type="project" value="TreeGrafter"/>
</dbReference>
<evidence type="ECO:0000259" key="15">
    <source>
        <dbReference type="SMART" id="SM00478"/>
    </source>
</evidence>
<comment type="function">
    <text evidence="3">Adenine glycosylase active on G-A mispairs. MutY also corrects error-prone DNA synthesis past GO lesions which are due to the oxidatively damaged form of guanine: 7,8-dihydro-8-oxoguanine (8-oxo-dGTP).</text>
</comment>
<dbReference type="CDD" id="cd00056">
    <property type="entry name" value="ENDO3c"/>
    <property type="match status" value="1"/>
</dbReference>
<dbReference type="SMART" id="SM00478">
    <property type="entry name" value="ENDO3c"/>
    <property type="match status" value="1"/>
</dbReference>
<evidence type="ECO:0000256" key="4">
    <source>
        <dbReference type="ARBA" id="ARBA00008343"/>
    </source>
</evidence>
<comment type="similarity">
    <text evidence="4">Belongs to the Nth/MutY family.</text>
</comment>
<dbReference type="Pfam" id="PF00633">
    <property type="entry name" value="HHH"/>
    <property type="match status" value="1"/>
</dbReference>
<keyword evidence="14" id="KW-0326">Glycosidase</keyword>
<keyword evidence="9" id="KW-0227">DNA damage</keyword>